<dbReference type="FunFam" id="3.40.605.10:FF:000007">
    <property type="entry name" value="NAD/NADP-dependent betaine aldehyde dehydrogenase"/>
    <property type="match status" value="1"/>
</dbReference>
<dbReference type="OrthoDB" id="9812625at2"/>
<feature type="active site" evidence="4">
    <location>
        <position position="247"/>
    </location>
</feature>
<dbReference type="eggNOG" id="COG1012">
    <property type="taxonomic scope" value="Bacteria"/>
</dbReference>
<dbReference type="PROSITE" id="PS00687">
    <property type="entry name" value="ALDEHYDE_DEHYDR_GLU"/>
    <property type="match status" value="1"/>
</dbReference>
<comment type="caution">
    <text evidence="7">The sequence shown here is derived from an EMBL/GenBank/DDBJ whole genome shotgun (WGS) entry which is preliminary data.</text>
</comment>
<keyword evidence="2 5" id="KW-0560">Oxidoreductase</keyword>
<proteinExistence type="inferred from homology"/>
<dbReference type="PATRIC" id="fig|401562.3.peg.4069"/>
<dbReference type="InterPro" id="IPR015590">
    <property type="entry name" value="Aldehyde_DH_dom"/>
</dbReference>
<dbReference type="Proteomes" id="UP000078272">
    <property type="component" value="Unassembled WGS sequence"/>
</dbReference>
<evidence type="ECO:0000256" key="5">
    <source>
        <dbReference type="RuleBase" id="RU003345"/>
    </source>
</evidence>
<dbReference type="AlphaFoldDB" id="A0A175R3S6"/>
<gene>
    <name evidence="7" type="ORF">NS226_19720</name>
</gene>
<dbReference type="InterPro" id="IPR029510">
    <property type="entry name" value="Ald_DH_CS_GLU"/>
</dbReference>
<sequence>MYRGGEWVGSTGGAVFKTMNPATGLAVASVPDAAESDVEAAISAAEAAQPAWAALPPAARAALFHKAAALFQERRGEFVSALVAETGSGLGKAAFEASLVPLLLWEAAGLTTREIGETYPSQVPGKVNRTVRAPAGVVGVVSPWNFPLYLSLRGFAYALALGNAIVLKPSEESPLTGGLMLAELLADAGFPDGVFNVVTTAREGAAMVGGRFVEDDRVKVLCFTGSTAVGRSLATACAERFKPIVLELGGKNPMLVLDDADIDRAVDLAFFGSFLHQGQICMSCDKVLVHRSLYDRFVERLVAKTSNFVPTSPDQQTCVIGPIINERQLRRIERLVDDAVADGAQVRCGGRAEGPFYTATVLTDVGPGTRIWREEIFGPVTTVTPFDTDAEALAMANDTVYGLTASVVTSDPLRGEVLAERLHAGMVHVNDSTVHDEPHCPFSGLGASGGGGRWGPKGAVEAFTVQRWISVQRERHALPF</sequence>
<comment type="similarity">
    <text evidence="1 5">Belongs to the aldehyde dehydrogenase family.</text>
</comment>
<dbReference type="SUPFAM" id="SSF53720">
    <property type="entry name" value="ALDH-like"/>
    <property type="match status" value="1"/>
</dbReference>
<dbReference type="PANTHER" id="PTHR42986:SF1">
    <property type="entry name" value="BENZALDEHYDE DEHYDROGENASE YFMT"/>
    <property type="match status" value="1"/>
</dbReference>
<protein>
    <submittedName>
        <fullName evidence="7">Aldehyde dehydrogenase</fullName>
    </submittedName>
</protein>
<evidence type="ECO:0000313" key="8">
    <source>
        <dbReference type="Proteomes" id="UP000078272"/>
    </source>
</evidence>
<dbReference type="InterPro" id="IPR016161">
    <property type="entry name" value="Ald_DH/histidinol_DH"/>
</dbReference>
<accession>A0A175R3S6</accession>
<evidence type="ECO:0000313" key="7">
    <source>
        <dbReference type="EMBL" id="KTQ85441.1"/>
    </source>
</evidence>
<evidence type="ECO:0000256" key="3">
    <source>
        <dbReference type="ARBA" id="ARBA00023027"/>
    </source>
</evidence>
<evidence type="ECO:0000256" key="1">
    <source>
        <dbReference type="ARBA" id="ARBA00009986"/>
    </source>
</evidence>
<organism evidence="7 8">
    <name type="scientific">Aureimonas ureilytica</name>
    <dbReference type="NCBI Taxonomy" id="401562"/>
    <lineage>
        <taxon>Bacteria</taxon>
        <taxon>Pseudomonadati</taxon>
        <taxon>Pseudomonadota</taxon>
        <taxon>Alphaproteobacteria</taxon>
        <taxon>Hyphomicrobiales</taxon>
        <taxon>Aurantimonadaceae</taxon>
        <taxon>Aureimonas</taxon>
    </lineage>
</organism>
<keyword evidence="3" id="KW-0520">NAD</keyword>
<dbReference type="InterPro" id="IPR016162">
    <property type="entry name" value="Ald_DH_N"/>
</dbReference>
<dbReference type="Gene3D" id="3.40.605.10">
    <property type="entry name" value="Aldehyde Dehydrogenase, Chain A, domain 1"/>
    <property type="match status" value="1"/>
</dbReference>
<dbReference type="GO" id="GO:0016620">
    <property type="term" value="F:oxidoreductase activity, acting on the aldehyde or oxo group of donors, NAD or NADP as acceptor"/>
    <property type="evidence" value="ECO:0007669"/>
    <property type="project" value="InterPro"/>
</dbReference>
<dbReference type="Pfam" id="PF00171">
    <property type="entry name" value="Aldedh"/>
    <property type="match status" value="1"/>
</dbReference>
<dbReference type="InterPro" id="IPR016163">
    <property type="entry name" value="Ald_DH_C"/>
</dbReference>
<dbReference type="PANTHER" id="PTHR42986">
    <property type="entry name" value="BENZALDEHYDE DEHYDROGENASE YFMT"/>
    <property type="match status" value="1"/>
</dbReference>
<evidence type="ECO:0000259" key="6">
    <source>
        <dbReference type="Pfam" id="PF00171"/>
    </source>
</evidence>
<reference evidence="7 8" key="1">
    <citation type="journal article" date="2016" name="Front. Microbiol.">
        <title>Genomic Resource of Rice Seed Associated Bacteria.</title>
        <authorList>
            <person name="Midha S."/>
            <person name="Bansal K."/>
            <person name="Sharma S."/>
            <person name="Kumar N."/>
            <person name="Patil P.P."/>
            <person name="Chaudhry V."/>
            <person name="Patil P.B."/>
        </authorList>
    </citation>
    <scope>NUCLEOTIDE SEQUENCE [LARGE SCALE GENOMIC DNA]</scope>
    <source>
        <strain evidence="7 8">NS226</strain>
    </source>
</reference>
<feature type="domain" description="Aldehyde dehydrogenase" evidence="6">
    <location>
        <begin position="7"/>
        <end position="468"/>
    </location>
</feature>
<dbReference type="EMBL" id="LDPZ01000059">
    <property type="protein sequence ID" value="KTQ85441.1"/>
    <property type="molecule type" value="Genomic_DNA"/>
</dbReference>
<dbReference type="FunFam" id="3.40.309.10:FF:000009">
    <property type="entry name" value="Aldehyde dehydrogenase A"/>
    <property type="match status" value="1"/>
</dbReference>
<name>A0A175R3S6_9HYPH</name>
<evidence type="ECO:0000256" key="2">
    <source>
        <dbReference type="ARBA" id="ARBA00023002"/>
    </source>
</evidence>
<dbReference type="Gene3D" id="3.40.309.10">
    <property type="entry name" value="Aldehyde Dehydrogenase, Chain A, domain 2"/>
    <property type="match status" value="1"/>
</dbReference>
<evidence type="ECO:0000256" key="4">
    <source>
        <dbReference type="PROSITE-ProRule" id="PRU10007"/>
    </source>
</evidence>